<feature type="transmembrane region" description="Helical" evidence="9">
    <location>
        <begin position="292"/>
        <end position="313"/>
    </location>
</feature>
<proteinExistence type="inferred from homology"/>
<dbReference type="PANTHER" id="PTHR11730:SF6">
    <property type="entry name" value="AMMONIUM TRANSPORTER"/>
    <property type="match status" value="1"/>
</dbReference>
<comment type="subcellular location">
    <subcellularLocation>
        <location evidence="1">Membrane</location>
        <topology evidence="1">Multi-pass membrane protein</topology>
    </subcellularLocation>
</comment>
<dbReference type="OrthoDB" id="534912at2759"/>
<organism evidence="11 12">
    <name type="scientific">Symbiodinium microadriaticum</name>
    <name type="common">Dinoflagellate</name>
    <name type="synonym">Zooxanthella microadriatica</name>
    <dbReference type="NCBI Taxonomy" id="2951"/>
    <lineage>
        <taxon>Eukaryota</taxon>
        <taxon>Sar</taxon>
        <taxon>Alveolata</taxon>
        <taxon>Dinophyceae</taxon>
        <taxon>Suessiales</taxon>
        <taxon>Symbiodiniaceae</taxon>
        <taxon>Symbiodinium</taxon>
    </lineage>
</organism>
<sequence length="750" mass="82336">MELDPTFDGRVHLPVLDRAIKVVEATAAECRKNMKSEQVKVESVIPPHSLHPKAMRPLWYVELQGPELCLVPFETWRWALLGATTLRLVAAEAPDLRLRIAELERLISEHQHNIAQQELHLSQLRHADGLPERRLAVDVSLPPSIFGASNSTRPYTESEEIASIMDQMWLILCGCLVMFMQAGFALVESGSCRSRNVQNVLLKNLTDVCMGTLGWWCSGWALAYSGPMKDGLLENGFAGYSSWFGAGFLEHRPGLGFEPTTSMANWFFQWTFCSAAATIVSGGVAERVNFAGYCLFSLFMTMFVYPVIVAWTWGYGFLATVTRTGFMDFAGSGIVHMTGGIAALVGASIAGPRRGRWEGPEEAFQPHSLPLIVLGTMVLWFGQDCDDPAVCGTRKASIERGFMAAQVAMNTTVAAAVGGITVFLCRLGTSKKYDIAGFCNGILAGLVSITAGCGNVECGSSFMIAMVGGIVYEVSSRLVKKMKVDDPIDAFAVHGAPGMWGTLAAAIFDWGRSMDQYHGWSGFSCVAGDDGECLQGAGADGIGANVLQIVLVSLWTILWSLLIFLPLRFSGKLTVSDEIQLQGMDSAKHTPSGAYAMQMATPEIYTSEVEWQCHNIKCTQHCWLSRPNADHGDSDHQTRTPAIRCHHPKDEMAQWRTPLHELQRCFGRWRELQERNLKFLGASGQDHFVLAYGETAPVRAVQIPNLADSINNFRKAFSSFRKQQQDLLQFHGSLNNLLGGEQPTAQAESL</sequence>
<name>A0A1Q9EW09_SYMMI</name>
<feature type="transmembrane region" description="Helical" evidence="9">
    <location>
        <begin position="267"/>
        <end position="285"/>
    </location>
</feature>
<evidence type="ECO:0000256" key="1">
    <source>
        <dbReference type="ARBA" id="ARBA00004141"/>
    </source>
</evidence>
<keyword evidence="12" id="KW-1185">Reference proteome</keyword>
<dbReference type="AlphaFoldDB" id="A0A1Q9EW09"/>
<evidence type="ECO:0000313" key="11">
    <source>
        <dbReference type="EMBL" id="OLQ11582.1"/>
    </source>
</evidence>
<feature type="transmembrane region" description="Helical" evidence="9">
    <location>
        <begin position="333"/>
        <end position="351"/>
    </location>
</feature>
<dbReference type="Proteomes" id="UP000186817">
    <property type="component" value="Unassembled WGS sequence"/>
</dbReference>
<keyword evidence="6 9" id="KW-0472">Membrane</keyword>
<evidence type="ECO:0000259" key="10">
    <source>
        <dbReference type="Pfam" id="PF00909"/>
    </source>
</evidence>
<evidence type="ECO:0000313" key="12">
    <source>
        <dbReference type="Proteomes" id="UP000186817"/>
    </source>
</evidence>
<protein>
    <submittedName>
        <fullName evidence="11">Ammonium transporter 1 member 1</fullName>
    </submittedName>
</protein>
<feature type="domain" description="Ammonium transporter AmtB-like" evidence="10">
    <location>
        <begin position="168"/>
        <end position="590"/>
    </location>
</feature>
<evidence type="ECO:0000256" key="3">
    <source>
        <dbReference type="ARBA" id="ARBA00022448"/>
    </source>
</evidence>
<dbReference type="OMA" id="SEVEWQC"/>
<keyword evidence="5 9" id="KW-1133">Transmembrane helix</keyword>
<evidence type="ECO:0000256" key="8">
    <source>
        <dbReference type="SAM" id="Coils"/>
    </source>
</evidence>
<dbReference type="GO" id="GO:0008519">
    <property type="term" value="F:ammonium channel activity"/>
    <property type="evidence" value="ECO:0007669"/>
    <property type="project" value="InterPro"/>
</dbReference>
<evidence type="ECO:0000256" key="6">
    <source>
        <dbReference type="ARBA" id="ARBA00023136"/>
    </source>
</evidence>
<feature type="transmembrane region" description="Helical" evidence="9">
    <location>
        <begin position="168"/>
        <end position="187"/>
    </location>
</feature>
<gene>
    <name evidence="11" type="primary">AMT1-1</name>
    <name evidence="11" type="ORF">AK812_SmicGene4615</name>
</gene>
<dbReference type="EMBL" id="LSRX01000057">
    <property type="protein sequence ID" value="OLQ11582.1"/>
    <property type="molecule type" value="Genomic_DNA"/>
</dbReference>
<evidence type="ECO:0000256" key="9">
    <source>
        <dbReference type="SAM" id="Phobius"/>
    </source>
</evidence>
<reference evidence="11 12" key="1">
    <citation type="submission" date="2016-02" db="EMBL/GenBank/DDBJ databases">
        <title>Genome analysis of coral dinoflagellate symbionts highlights evolutionary adaptations to a symbiotic lifestyle.</title>
        <authorList>
            <person name="Aranda M."/>
            <person name="Li Y."/>
            <person name="Liew Y.J."/>
            <person name="Baumgarten S."/>
            <person name="Simakov O."/>
            <person name="Wilson M."/>
            <person name="Piel J."/>
            <person name="Ashoor H."/>
            <person name="Bougouffa S."/>
            <person name="Bajic V.B."/>
            <person name="Ryu T."/>
            <person name="Ravasi T."/>
            <person name="Bayer T."/>
            <person name="Micklem G."/>
            <person name="Kim H."/>
            <person name="Bhak J."/>
            <person name="Lajeunesse T.C."/>
            <person name="Voolstra C.R."/>
        </authorList>
    </citation>
    <scope>NUCLEOTIDE SEQUENCE [LARGE SCALE GENOMIC DNA]</scope>
    <source>
        <strain evidence="11 12">CCMP2467</strain>
    </source>
</reference>
<evidence type="ECO:0000256" key="7">
    <source>
        <dbReference type="ARBA" id="ARBA00023177"/>
    </source>
</evidence>
<accession>A0A1Q9EW09</accession>
<evidence type="ECO:0000256" key="2">
    <source>
        <dbReference type="ARBA" id="ARBA00005887"/>
    </source>
</evidence>
<feature type="transmembrane region" description="Helical" evidence="9">
    <location>
        <begin position="546"/>
        <end position="567"/>
    </location>
</feature>
<feature type="coiled-coil region" evidence="8">
    <location>
        <begin position="93"/>
        <end position="120"/>
    </location>
</feature>
<dbReference type="PANTHER" id="PTHR11730">
    <property type="entry name" value="AMMONIUM TRANSPORTER"/>
    <property type="match status" value="1"/>
</dbReference>
<dbReference type="GO" id="GO:0005886">
    <property type="term" value="C:plasma membrane"/>
    <property type="evidence" value="ECO:0007669"/>
    <property type="project" value="TreeGrafter"/>
</dbReference>
<comment type="similarity">
    <text evidence="2">Belongs to the ammonia transporter channel (TC 1.A.11.2) family.</text>
</comment>
<dbReference type="InterPro" id="IPR024041">
    <property type="entry name" value="NH4_transpt_AmtB-like_dom"/>
</dbReference>
<feature type="transmembrane region" description="Helical" evidence="9">
    <location>
        <begin position="363"/>
        <end position="382"/>
    </location>
</feature>
<keyword evidence="4 9" id="KW-0812">Transmembrane</keyword>
<evidence type="ECO:0000256" key="4">
    <source>
        <dbReference type="ARBA" id="ARBA00022692"/>
    </source>
</evidence>
<keyword evidence="8" id="KW-0175">Coiled coil</keyword>
<comment type="caution">
    <text evidence="11">The sequence shown here is derived from an EMBL/GenBank/DDBJ whole genome shotgun (WGS) entry which is preliminary data.</text>
</comment>
<dbReference type="SUPFAM" id="SSF111352">
    <property type="entry name" value="Ammonium transporter"/>
    <property type="match status" value="1"/>
</dbReference>
<dbReference type="InterPro" id="IPR029020">
    <property type="entry name" value="Ammonium/urea_transptr"/>
</dbReference>
<feature type="transmembrane region" description="Helical" evidence="9">
    <location>
        <begin position="402"/>
        <end position="423"/>
    </location>
</feature>
<keyword evidence="7" id="KW-0924">Ammonia transport</keyword>
<dbReference type="GO" id="GO:0097272">
    <property type="term" value="P:ammonium homeostasis"/>
    <property type="evidence" value="ECO:0007669"/>
    <property type="project" value="TreeGrafter"/>
</dbReference>
<evidence type="ECO:0000256" key="5">
    <source>
        <dbReference type="ARBA" id="ARBA00022989"/>
    </source>
</evidence>
<keyword evidence="3" id="KW-0813">Transport</keyword>
<dbReference type="Pfam" id="PF00909">
    <property type="entry name" value="Ammonium_transp"/>
    <property type="match status" value="1"/>
</dbReference>
<dbReference type="Gene3D" id="1.10.3430.10">
    <property type="entry name" value="Ammonium transporter AmtB like domains"/>
    <property type="match status" value="1"/>
</dbReference>
<feature type="transmembrane region" description="Helical" evidence="9">
    <location>
        <begin position="208"/>
        <end position="226"/>
    </location>
</feature>